<evidence type="ECO:0000313" key="4">
    <source>
        <dbReference type="EMBL" id="KKT86615.1"/>
    </source>
</evidence>
<reference evidence="4 5" key="1">
    <citation type="journal article" date="2015" name="Nature">
        <title>rRNA introns, odd ribosomes, and small enigmatic genomes across a large radiation of phyla.</title>
        <authorList>
            <person name="Brown C.T."/>
            <person name="Hug L.A."/>
            <person name="Thomas B.C."/>
            <person name="Sharon I."/>
            <person name="Castelle C.J."/>
            <person name="Singh A."/>
            <person name="Wilkins M.J."/>
            <person name="Williams K.H."/>
            <person name="Banfield J.F."/>
        </authorList>
    </citation>
    <scope>NUCLEOTIDE SEQUENCE [LARGE SCALE GENOMIC DNA]</scope>
</reference>
<dbReference type="Pfam" id="PF03816">
    <property type="entry name" value="LytR_cpsA_psr"/>
    <property type="match status" value="1"/>
</dbReference>
<feature type="domain" description="Cell envelope-related transcriptional attenuator" evidence="3">
    <location>
        <begin position="95"/>
        <end position="259"/>
    </location>
</feature>
<proteinExistence type="inferred from homology"/>
<evidence type="ECO:0000259" key="3">
    <source>
        <dbReference type="Pfam" id="PF03816"/>
    </source>
</evidence>
<comment type="caution">
    <text evidence="4">The sequence shown here is derived from an EMBL/GenBank/DDBJ whole genome shotgun (WGS) entry which is preliminary data.</text>
</comment>
<dbReference type="AlphaFoldDB" id="A0A0G1KSZ3"/>
<name>A0A0G1KSZ3_9BACT</name>
<keyword evidence="2" id="KW-1133">Transmembrane helix</keyword>
<dbReference type="NCBIfam" id="TIGR00350">
    <property type="entry name" value="lytR_cpsA_psr"/>
    <property type="match status" value="1"/>
</dbReference>
<feature type="transmembrane region" description="Helical" evidence="2">
    <location>
        <begin position="26"/>
        <end position="49"/>
    </location>
</feature>
<dbReference type="Gene3D" id="3.40.630.190">
    <property type="entry name" value="LCP protein"/>
    <property type="match status" value="1"/>
</dbReference>
<dbReference type="EMBL" id="LCJW01000007">
    <property type="protein sequence ID" value="KKT86615.1"/>
    <property type="molecule type" value="Genomic_DNA"/>
</dbReference>
<keyword evidence="2" id="KW-0812">Transmembrane</keyword>
<gene>
    <name evidence="4" type="ORF">UW84_C0007G0024</name>
</gene>
<dbReference type="PANTHER" id="PTHR33392:SF6">
    <property type="entry name" value="POLYISOPRENYL-TEICHOIC ACID--PEPTIDOGLYCAN TEICHOIC ACID TRANSFERASE TAGU"/>
    <property type="match status" value="1"/>
</dbReference>
<dbReference type="InterPro" id="IPR050922">
    <property type="entry name" value="LytR/CpsA/Psr_CW_biosynth"/>
</dbReference>
<comment type="similarity">
    <text evidence="1">Belongs to the LytR/CpsA/Psr (LCP) family.</text>
</comment>
<dbReference type="Proteomes" id="UP000034797">
    <property type="component" value="Unassembled WGS sequence"/>
</dbReference>
<sequence>MSLMKLSHVRPMRLLVKFLSGIKNHLWLIFIVFAASILVALGVVGYGYLLKLNVRPQNLLNFFGTPKDNLESTGGITNFLVLGIRGEGSESPDLSDTLILASYNHENNTTSLISIPRDLWVPSLKAKINTAYYYGEQASPGAGINFAQASVLEDLGQPIHYTAIVNFTLFTQAIDLVGGVDIEVNPGFSDTQFPIPGKEKALPISSRYEKISFSGGINHLDGQTALKFVRSRHSVGDEGTDFARTNRQQQVIYALRQKIINPGFLLDQKKVDALLNIIGKNLKSNIDGDLYPTLAKLALDTRDKPIRTISLTDTPDKNGVTILENPPISKYNGEWVLIPKDNNWNALKQYLKNALSQ</sequence>
<accession>A0A0G1KSZ3</accession>
<keyword evidence="2" id="KW-0472">Membrane</keyword>
<evidence type="ECO:0000256" key="1">
    <source>
        <dbReference type="ARBA" id="ARBA00006068"/>
    </source>
</evidence>
<evidence type="ECO:0000256" key="2">
    <source>
        <dbReference type="SAM" id="Phobius"/>
    </source>
</evidence>
<dbReference type="PANTHER" id="PTHR33392">
    <property type="entry name" value="POLYISOPRENYL-TEICHOIC ACID--PEPTIDOGLYCAN TEICHOIC ACID TRANSFERASE TAGU"/>
    <property type="match status" value="1"/>
</dbReference>
<protein>
    <recommendedName>
        <fullName evidence="3">Cell envelope-related transcriptional attenuator domain-containing protein</fullName>
    </recommendedName>
</protein>
<evidence type="ECO:0000313" key="5">
    <source>
        <dbReference type="Proteomes" id="UP000034797"/>
    </source>
</evidence>
<dbReference type="InterPro" id="IPR004474">
    <property type="entry name" value="LytR_CpsA_psr"/>
</dbReference>
<organism evidence="4 5">
    <name type="scientific">Candidatus Collierbacteria bacterium GW2011_GWA2_44_99</name>
    <dbReference type="NCBI Taxonomy" id="1618380"/>
    <lineage>
        <taxon>Bacteria</taxon>
        <taxon>Candidatus Collieribacteriota</taxon>
    </lineage>
</organism>